<keyword evidence="1" id="KW-0472">Membrane</keyword>
<keyword evidence="3" id="KW-1185">Reference proteome</keyword>
<evidence type="ECO:0000313" key="3">
    <source>
        <dbReference type="Proteomes" id="UP000298631"/>
    </source>
</evidence>
<dbReference type="AlphaFoldDB" id="A0A4P8EEP5"/>
<keyword evidence="1" id="KW-1133">Transmembrane helix</keyword>
<feature type="transmembrane region" description="Helical" evidence="1">
    <location>
        <begin position="6"/>
        <end position="26"/>
    </location>
</feature>
<evidence type="ECO:0000256" key="1">
    <source>
        <dbReference type="SAM" id="Phobius"/>
    </source>
</evidence>
<protein>
    <submittedName>
        <fullName evidence="2">Uncharacterized protein</fullName>
    </submittedName>
</protein>
<sequence>MLMDLIATFAAGGGFVGFVIILRHLTKNRIPKWAIPAAFGLGMLLFSIWNEYSWYGRTTEALPEDVIILSTPTDKVIYRPWTYIFPVSLRFAALDRTGMVTSLEDSGFRRAEVMLVQRWAPTRRVPLAFDCAGARRADLVEGAALAPDGTLSGGAWVDVGPDDELLQAACRKG</sequence>
<keyword evidence="1" id="KW-0812">Transmembrane</keyword>
<reference evidence="2 3" key="1">
    <citation type="submission" date="2019-05" db="EMBL/GenBank/DDBJ databases">
        <title>Pseudorhodobacter turbinis sp. nov., isolated from the gut of the Korean turban shell.</title>
        <authorList>
            <person name="Jeong Y.-S."/>
            <person name="Kang W.-R."/>
            <person name="Bae J.-W."/>
        </authorList>
    </citation>
    <scope>NUCLEOTIDE SEQUENCE [LARGE SCALE GENOMIC DNA]</scope>
    <source>
        <strain evidence="2 3">S12M18</strain>
    </source>
</reference>
<organism evidence="2 3">
    <name type="scientific">Pseudorhodobacter turbinis</name>
    <dbReference type="NCBI Taxonomy" id="2500533"/>
    <lineage>
        <taxon>Bacteria</taxon>
        <taxon>Pseudomonadati</taxon>
        <taxon>Pseudomonadota</taxon>
        <taxon>Alphaproteobacteria</taxon>
        <taxon>Rhodobacterales</taxon>
        <taxon>Paracoccaceae</taxon>
        <taxon>Pseudorhodobacter</taxon>
    </lineage>
</organism>
<accession>A0A4P8EEP5</accession>
<evidence type="ECO:0000313" key="2">
    <source>
        <dbReference type="EMBL" id="QCO55209.1"/>
    </source>
</evidence>
<gene>
    <name evidence="2" type="ORF">EOK75_05125</name>
</gene>
<dbReference type="EMBL" id="CP039964">
    <property type="protein sequence ID" value="QCO55209.1"/>
    <property type="molecule type" value="Genomic_DNA"/>
</dbReference>
<name>A0A4P8EEP5_9RHOB</name>
<dbReference type="KEGG" id="pseb:EOK75_05125"/>
<proteinExistence type="predicted"/>
<dbReference type="Proteomes" id="UP000298631">
    <property type="component" value="Chromosome"/>
</dbReference>
<dbReference type="RefSeq" id="WP_137192900.1">
    <property type="nucleotide sequence ID" value="NZ_CP039964.1"/>
</dbReference>
<dbReference type="OrthoDB" id="8601734at2"/>